<accession>A0AAE0UU63</accession>
<feature type="domain" description="C3H1-type" evidence="10">
    <location>
        <begin position="161"/>
        <end position="185"/>
    </location>
</feature>
<evidence type="ECO:0000256" key="5">
    <source>
        <dbReference type="ARBA" id="ARBA00022833"/>
    </source>
</evidence>
<dbReference type="GO" id="GO:0005634">
    <property type="term" value="C:nucleus"/>
    <property type="evidence" value="ECO:0007669"/>
    <property type="project" value="UniProtKB-SubCell"/>
</dbReference>
<evidence type="ECO:0000259" key="10">
    <source>
        <dbReference type="PROSITE" id="PS50103"/>
    </source>
</evidence>
<dbReference type="InterPro" id="IPR051712">
    <property type="entry name" value="ARTD-AVP"/>
</dbReference>
<feature type="domain" description="WWE" evidence="11">
    <location>
        <begin position="294"/>
        <end position="382"/>
    </location>
</feature>
<dbReference type="InterPro" id="IPR037197">
    <property type="entry name" value="WWE_dom_sf"/>
</dbReference>
<feature type="region of interest" description="Disordered" evidence="9">
    <location>
        <begin position="1"/>
        <end position="27"/>
    </location>
</feature>
<feature type="region of interest" description="Disordered" evidence="9">
    <location>
        <begin position="142"/>
        <end position="162"/>
    </location>
</feature>
<proteinExistence type="inferred from homology"/>
<dbReference type="PROSITE" id="PS50918">
    <property type="entry name" value="WWE"/>
    <property type="match status" value="2"/>
</dbReference>
<feature type="domain" description="C3H1-type" evidence="10">
    <location>
        <begin position="186"/>
        <end position="208"/>
    </location>
</feature>
<organism evidence="12 13">
    <name type="scientific">Hemibagrus guttatus</name>
    <dbReference type="NCBI Taxonomy" id="175788"/>
    <lineage>
        <taxon>Eukaryota</taxon>
        <taxon>Metazoa</taxon>
        <taxon>Chordata</taxon>
        <taxon>Craniata</taxon>
        <taxon>Vertebrata</taxon>
        <taxon>Euteleostomi</taxon>
        <taxon>Actinopterygii</taxon>
        <taxon>Neopterygii</taxon>
        <taxon>Teleostei</taxon>
        <taxon>Ostariophysi</taxon>
        <taxon>Siluriformes</taxon>
        <taxon>Bagridae</taxon>
        <taxon>Hemibagrus</taxon>
    </lineage>
</organism>
<dbReference type="InterPro" id="IPR000571">
    <property type="entry name" value="Znf_CCCH"/>
</dbReference>
<comment type="caution">
    <text evidence="12">The sequence shown here is derived from an EMBL/GenBank/DDBJ whole genome shotgun (WGS) entry which is preliminary data.</text>
</comment>
<dbReference type="Pfam" id="PF18044">
    <property type="entry name" value="zf-CCCH_4"/>
    <property type="match status" value="1"/>
</dbReference>
<feature type="compositionally biased region" description="Polar residues" evidence="9">
    <location>
        <begin position="152"/>
        <end position="162"/>
    </location>
</feature>
<evidence type="ECO:0000256" key="4">
    <source>
        <dbReference type="ARBA" id="ARBA00022771"/>
    </source>
</evidence>
<dbReference type="PANTHER" id="PTHR45740:SF14">
    <property type="entry name" value="NOVEL PROTEIN"/>
    <property type="match status" value="1"/>
</dbReference>
<dbReference type="GO" id="GO:0008270">
    <property type="term" value="F:zinc ion binding"/>
    <property type="evidence" value="ECO:0007669"/>
    <property type="project" value="UniProtKB-KW"/>
</dbReference>
<feature type="zinc finger region" description="C3H1-type" evidence="8">
    <location>
        <begin position="186"/>
        <end position="208"/>
    </location>
</feature>
<dbReference type="Pfam" id="PF23466">
    <property type="entry name" value="WWE_4"/>
    <property type="match status" value="1"/>
</dbReference>
<evidence type="ECO:0000259" key="11">
    <source>
        <dbReference type="PROSITE" id="PS50918"/>
    </source>
</evidence>
<dbReference type="GO" id="GO:1990404">
    <property type="term" value="F:NAD+-protein mono-ADP-ribosyltransferase activity"/>
    <property type="evidence" value="ECO:0007669"/>
    <property type="project" value="TreeGrafter"/>
</dbReference>
<dbReference type="InterPro" id="IPR018123">
    <property type="entry name" value="WWE-dom_subgr"/>
</dbReference>
<comment type="subcellular location">
    <subcellularLocation>
        <location evidence="1">Nucleus</location>
    </subcellularLocation>
</comment>
<feature type="domain" description="WWE" evidence="11">
    <location>
        <begin position="401"/>
        <end position="484"/>
    </location>
</feature>
<keyword evidence="3 8" id="KW-0479">Metal-binding</keyword>
<dbReference type="Gene3D" id="3.30.720.50">
    <property type="match status" value="2"/>
</dbReference>
<dbReference type="Gene3D" id="4.10.1000.10">
    <property type="entry name" value="Zinc finger, CCCH-type"/>
    <property type="match status" value="1"/>
</dbReference>
<dbReference type="SMART" id="SM00356">
    <property type="entry name" value="ZnF_C3H1"/>
    <property type="match status" value="2"/>
</dbReference>
<dbReference type="PANTHER" id="PTHR45740">
    <property type="entry name" value="POLY [ADP-RIBOSE] POLYMERASE"/>
    <property type="match status" value="1"/>
</dbReference>
<dbReference type="SUPFAM" id="SSF117839">
    <property type="entry name" value="WWE domain"/>
    <property type="match status" value="2"/>
</dbReference>
<evidence type="ECO:0000256" key="6">
    <source>
        <dbReference type="ARBA" id="ARBA00023242"/>
    </source>
</evidence>
<dbReference type="InterPro" id="IPR041367">
    <property type="entry name" value="Znf-CCCH_4"/>
</dbReference>
<dbReference type="SMART" id="SM00678">
    <property type="entry name" value="WWE"/>
    <property type="match status" value="2"/>
</dbReference>
<dbReference type="EMBL" id="JAUCMX010000018">
    <property type="protein sequence ID" value="KAK3517838.1"/>
    <property type="molecule type" value="Genomic_DNA"/>
</dbReference>
<gene>
    <name evidence="12" type="ORF">QTP70_021013</name>
</gene>
<sequence>MESPVGAPSSTPRRVSKKVGYSTLPFGPSAETTVRHLSPARRRRETTLSFTRENSSTWRHIASPPQTIASHHGALQRRRGSNLSQGVEFQSPGCAWRQARLSLAGTAQPPSPARAPSLPVRTQTLKHFFLNNIIKYRSVSDFSDSDTDVQSNSDPDSDSATPQQQACIYYNKGHCRNGVMCRDLHVCKYFLKGCCRYGNSCKLNHVMNSNQERRGRGKRTPRYRERSRSSSSDDMDSSKPYRWQLNLGKAWEDVANDYILEAQFSRPNTKGIRIYNTPCGALSIDFTRMCILKKTNLRVRRKGSRHCNWLWYYEGNHGWHEYGKKDAQGNVSPVSSSKLESEFQNNRRGTVHFTINSTNYEIGFKEMCQKNLSTGHRRRIRRRPKYVPPQDGGRVRAVTNMLKTTWPSSSKKTPLWQFSGRGGNWHNFTQGGYCTVTSADIEAEYQRNPQGSINFTVNGDQYILDFSRMTQSNQKTQATRNIRRVKQ</sequence>
<protein>
    <submittedName>
        <fullName evidence="12">Uncharacterized protein</fullName>
    </submittedName>
</protein>
<keyword evidence="6" id="KW-0539">Nucleus</keyword>
<feature type="zinc finger region" description="C3H1-type" evidence="8">
    <location>
        <begin position="161"/>
        <end position="185"/>
    </location>
</feature>
<dbReference type="Proteomes" id="UP001274896">
    <property type="component" value="Unassembled WGS sequence"/>
</dbReference>
<reference evidence="12" key="1">
    <citation type="submission" date="2023-06" db="EMBL/GenBank/DDBJ databases">
        <title>Male Hemibagrus guttatus genome.</title>
        <authorList>
            <person name="Bian C."/>
        </authorList>
    </citation>
    <scope>NUCLEOTIDE SEQUENCE</scope>
    <source>
        <strain evidence="12">Male_cb2023</strain>
        <tissue evidence="12">Muscle</tissue>
    </source>
</reference>
<dbReference type="InterPro" id="IPR004170">
    <property type="entry name" value="WWE_dom"/>
</dbReference>
<evidence type="ECO:0000256" key="8">
    <source>
        <dbReference type="PROSITE-ProRule" id="PRU00723"/>
    </source>
</evidence>
<dbReference type="PROSITE" id="PS50103">
    <property type="entry name" value="ZF_C3H1"/>
    <property type="match status" value="2"/>
</dbReference>
<comment type="similarity">
    <text evidence="7">Belongs to the ARTD/PARP family.</text>
</comment>
<evidence type="ECO:0000313" key="13">
    <source>
        <dbReference type="Proteomes" id="UP001274896"/>
    </source>
</evidence>
<evidence type="ECO:0000256" key="3">
    <source>
        <dbReference type="ARBA" id="ARBA00022723"/>
    </source>
</evidence>
<keyword evidence="4 8" id="KW-0863">Zinc-finger</keyword>
<comment type="pathway">
    <text evidence="2">Protein modification; protein ubiquitination.</text>
</comment>
<keyword evidence="13" id="KW-1185">Reference proteome</keyword>
<dbReference type="AlphaFoldDB" id="A0AAE0UU63"/>
<evidence type="ECO:0000256" key="1">
    <source>
        <dbReference type="ARBA" id="ARBA00004123"/>
    </source>
</evidence>
<keyword evidence="5 8" id="KW-0862">Zinc</keyword>
<evidence type="ECO:0000256" key="7">
    <source>
        <dbReference type="ARBA" id="ARBA00024347"/>
    </source>
</evidence>
<evidence type="ECO:0000313" key="12">
    <source>
        <dbReference type="EMBL" id="KAK3517838.1"/>
    </source>
</evidence>
<dbReference type="Pfam" id="PF02825">
    <property type="entry name" value="WWE"/>
    <property type="match status" value="2"/>
</dbReference>
<dbReference type="GO" id="GO:0003950">
    <property type="term" value="F:NAD+ poly-ADP-ribosyltransferase activity"/>
    <property type="evidence" value="ECO:0007669"/>
    <property type="project" value="TreeGrafter"/>
</dbReference>
<evidence type="ECO:0000256" key="2">
    <source>
        <dbReference type="ARBA" id="ARBA00004906"/>
    </source>
</evidence>
<evidence type="ECO:0000256" key="9">
    <source>
        <dbReference type="SAM" id="MobiDB-lite"/>
    </source>
</evidence>
<name>A0AAE0UU63_9TELE</name>
<feature type="region of interest" description="Disordered" evidence="9">
    <location>
        <begin position="210"/>
        <end position="238"/>
    </location>
</feature>